<dbReference type="InterPro" id="IPR007110">
    <property type="entry name" value="Ig-like_dom"/>
</dbReference>
<feature type="region of interest" description="Disordered" evidence="3">
    <location>
        <begin position="1376"/>
        <end position="1398"/>
    </location>
</feature>
<dbReference type="PROSITE" id="PS50092">
    <property type="entry name" value="TSP1"/>
    <property type="match status" value="1"/>
</dbReference>
<dbReference type="PANTHER" id="PTHR16311:SF3">
    <property type="entry name" value="THROMBOSPONDIN TYPE-1 DOMAIN-CONTAINING PROTEIN 1"/>
    <property type="match status" value="1"/>
</dbReference>
<dbReference type="GO" id="GO:0071944">
    <property type="term" value="C:cell periphery"/>
    <property type="evidence" value="ECO:0007669"/>
    <property type="project" value="TreeGrafter"/>
</dbReference>
<protein>
    <submittedName>
        <fullName evidence="7">Uncharacterized protein</fullName>
    </submittedName>
</protein>
<dbReference type="Gene3D" id="2.60.120.200">
    <property type="match status" value="2"/>
</dbReference>
<feature type="region of interest" description="Disordered" evidence="3">
    <location>
        <begin position="1203"/>
        <end position="1246"/>
    </location>
</feature>
<dbReference type="Pfam" id="PF00090">
    <property type="entry name" value="TSP_1"/>
    <property type="match status" value="1"/>
</dbReference>
<comment type="caution">
    <text evidence="2">Lacks conserved residue(s) required for the propagation of feature annotation.</text>
</comment>
<feature type="compositionally biased region" description="Polar residues" evidence="3">
    <location>
        <begin position="1381"/>
        <end position="1392"/>
    </location>
</feature>
<dbReference type="EMBL" id="OD565704">
    <property type="protein sequence ID" value="CAD7442400.1"/>
    <property type="molecule type" value="Genomic_DNA"/>
</dbReference>
<dbReference type="InterPro" id="IPR036383">
    <property type="entry name" value="TSP1_rpt_sf"/>
</dbReference>
<gene>
    <name evidence="7" type="ORF">TBIB3V08_LOCUS4831</name>
</gene>
<proteinExistence type="predicted"/>
<dbReference type="PROSITE" id="PS50835">
    <property type="entry name" value="IG_LIKE"/>
    <property type="match status" value="1"/>
</dbReference>
<accession>A0A7R9EWM5</accession>
<dbReference type="CDD" id="cd00110">
    <property type="entry name" value="LamG"/>
    <property type="match status" value="2"/>
</dbReference>
<evidence type="ECO:0000256" key="4">
    <source>
        <dbReference type="SAM" id="Phobius"/>
    </source>
</evidence>
<evidence type="ECO:0000256" key="3">
    <source>
        <dbReference type="SAM" id="MobiDB-lite"/>
    </source>
</evidence>
<sequence>MLTSEAERCIPTLKRVQTFLCNIVLQGGLSAFTMLAIERDFIMDIPDFNNKFCSNAVLSCSVAQYMKLVSRDPLRAEQFQVMERIHDKYPALVNRCVIAECRYDVVNSTLKKQALDYWNALHCVKHNVGCPVHGGWGAWDPWSLCSAACGEGARYRQRACNNPPPSLSELECTGQEFQTQPCTGTACAARKVLRYLPSPPHHAILSAEVYSPPSPPHCIILSAELSSPPYRAILSAKSYGSWLGNDMGFMNHSGKAQQMRRKNAQNKSTGTNHYHSRAQHFTDGILNQRTHALSALATTAVRPRGLTSPDSPNHLPTLLCTSLPTSITVAHTLSHGAPYQDQQGLKESTDNLRFHFGTKINSGISRPADRAWSGHHRTRVMHSVNSCLGPAQEVEECNNKDCTGKSQHCKVAPSHDQWTEVGRRGRDGQPARQIVVWEPSLVAGHAVIPPLTGEGTFKTHQIAVFSGDGALLFAESGRPSRLLHLYLRFRPLSPTGVLLHRYPVLCERVGCDFVRMALEGGYVVVSAQVTSCSAAVISHTILQTGEWHEVLVTVTGSVVALRVDDSVVKSESPFNCVPSMFDLDQAMRVGERFKGHIQQLAFNFHPVRLHKQKGELSLGGFSPYGVSNVVYETADQEEGFRKLGPKEVVRAPCPTLASNWQVELAVKPEKKDGLLLYLPQSSGDYVLATLESGKVKVRVKAGAVSTEGDSPEEIVANQWLHILLNRGAAQGDIGISVNGGDRVSLSATAAKLQPDQAMMCKGEMLIGIVADSVKEDLESQTSGLKLQPLSGILGYLAVDGVSQDIGALPSESQTRGQLSSHSASYTERYEEVSLLLGHPMELTCAYSGHGRSAQWVHLDLPLKDSQLYPGEVEYSVVDDGKVSRLTATSYISRATLEGFYSCRLFGRKDSSLPRLLVTFGLTLVDKDAVEGFYSCRLFRRKDSSLPRLLVTFGLTLVDKDAEWAGVSYVVIPVIAILSLFTTLLFIGVLMIHISSTQSHKFGLYHKLLLLWHWKTLSSKEETENMILQLHSKRAKLVIGSEMNVCRAELMLRGSTGTPHVHTSDPELPSPPPIPKSSSVKKTSHSITQSFPVSMSDQSSFFGAPSTTIQNFPIQIQSSKSVVNTMSATVSTKMRTSEQTGSLSSAEKYSVWKLLPVVTGPTESGGVIVGGTSEMVVGNVLIIRDQPDTGSWIIIRDRPTAFNHQESNHALESAPTMIRGRRKEAGSPESKRLSSPSAPTLSHQHSSHGAIITPLLARLYPDRVCRRCSRRGPRTCLGDRGKNQVRPLAHSMGFFSVAGHGTVPLVKMATYWRAIPDLVLGTLSMLGALLCLLLPETLNKTLPVTLEDVESISGRRKASGNVRAVRRKLNRIADTSREECPTSETARFPTQNPGAHIKN</sequence>
<dbReference type="Pfam" id="PF02210">
    <property type="entry name" value="Laminin_G_2"/>
    <property type="match status" value="2"/>
</dbReference>
<dbReference type="PANTHER" id="PTHR16311">
    <property type="entry name" value="THROMBOSPONDIN TYPE I DOMAIN-CONTAINING 1"/>
    <property type="match status" value="1"/>
</dbReference>
<name>A0A7R9EWM5_9NEOP</name>
<evidence type="ECO:0000256" key="2">
    <source>
        <dbReference type="PROSITE-ProRule" id="PRU00122"/>
    </source>
</evidence>
<dbReference type="PROSITE" id="PS50025">
    <property type="entry name" value="LAM_G_DOMAIN"/>
    <property type="match status" value="1"/>
</dbReference>
<dbReference type="InterPro" id="IPR013320">
    <property type="entry name" value="ConA-like_dom_sf"/>
</dbReference>
<dbReference type="PRINTS" id="PR01705">
    <property type="entry name" value="TSP1REPEAT"/>
</dbReference>
<dbReference type="Gene3D" id="2.20.100.10">
    <property type="entry name" value="Thrombospondin type-1 (TSP1) repeat"/>
    <property type="match status" value="1"/>
</dbReference>
<dbReference type="InterPro" id="IPR000884">
    <property type="entry name" value="TSP1_rpt"/>
</dbReference>
<dbReference type="SUPFAM" id="SSF82895">
    <property type="entry name" value="TSP-1 type 1 repeat"/>
    <property type="match status" value="1"/>
</dbReference>
<keyword evidence="1" id="KW-1015">Disulfide bond</keyword>
<dbReference type="InterPro" id="IPR001791">
    <property type="entry name" value="Laminin_G"/>
</dbReference>
<feature type="compositionally biased region" description="Polar residues" evidence="3">
    <location>
        <begin position="1232"/>
        <end position="1243"/>
    </location>
</feature>
<dbReference type="SUPFAM" id="SSF49899">
    <property type="entry name" value="Concanavalin A-like lectins/glucanases"/>
    <property type="match status" value="2"/>
</dbReference>
<feature type="domain" description="Laminin G" evidence="5">
    <location>
        <begin position="460"/>
        <end position="653"/>
    </location>
</feature>
<feature type="transmembrane region" description="Helical" evidence="4">
    <location>
        <begin position="968"/>
        <end position="991"/>
    </location>
</feature>
<dbReference type="SMART" id="SM00209">
    <property type="entry name" value="TSP1"/>
    <property type="match status" value="1"/>
</dbReference>
<organism evidence="7">
    <name type="scientific">Timema bartmani</name>
    <dbReference type="NCBI Taxonomy" id="61472"/>
    <lineage>
        <taxon>Eukaryota</taxon>
        <taxon>Metazoa</taxon>
        <taxon>Ecdysozoa</taxon>
        <taxon>Arthropoda</taxon>
        <taxon>Hexapoda</taxon>
        <taxon>Insecta</taxon>
        <taxon>Pterygota</taxon>
        <taxon>Neoptera</taxon>
        <taxon>Polyneoptera</taxon>
        <taxon>Phasmatodea</taxon>
        <taxon>Timematodea</taxon>
        <taxon>Timematoidea</taxon>
        <taxon>Timematidae</taxon>
        <taxon>Timema</taxon>
    </lineage>
</organism>
<reference evidence="7" key="1">
    <citation type="submission" date="2020-11" db="EMBL/GenBank/DDBJ databases">
        <authorList>
            <person name="Tran Van P."/>
        </authorList>
    </citation>
    <scope>NUCLEOTIDE SEQUENCE</scope>
</reference>
<evidence type="ECO:0000259" key="6">
    <source>
        <dbReference type="PROSITE" id="PS50835"/>
    </source>
</evidence>
<feature type="compositionally biased region" description="Basic and acidic residues" evidence="3">
    <location>
        <begin position="1222"/>
        <end position="1231"/>
    </location>
</feature>
<dbReference type="FunFam" id="2.20.100.10:FF:000001">
    <property type="entry name" value="semaphorin-5A isoform X1"/>
    <property type="match status" value="1"/>
</dbReference>
<feature type="region of interest" description="Disordered" evidence="3">
    <location>
        <begin position="1055"/>
        <end position="1080"/>
    </location>
</feature>
<dbReference type="InterPro" id="IPR038877">
    <property type="entry name" value="THSD1"/>
</dbReference>
<keyword evidence="4" id="KW-0812">Transmembrane</keyword>
<evidence type="ECO:0000259" key="5">
    <source>
        <dbReference type="PROSITE" id="PS50025"/>
    </source>
</evidence>
<dbReference type="SMART" id="SM00282">
    <property type="entry name" value="LamG"/>
    <property type="match status" value="2"/>
</dbReference>
<evidence type="ECO:0000256" key="1">
    <source>
        <dbReference type="ARBA" id="ARBA00023157"/>
    </source>
</evidence>
<keyword evidence="4" id="KW-1133">Transmembrane helix</keyword>
<evidence type="ECO:0000313" key="7">
    <source>
        <dbReference type="EMBL" id="CAD7442400.1"/>
    </source>
</evidence>
<feature type="domain" description="Ig-like" evidence="6">
    <location>
        <begin position="809"/>
        <end position="918"/>
    </location>
</feature>
<keyword evidence="4" id="KW-0472">Membrane</keyword>